<dbReference type="InterPro" id="IPR000477">
    <property type="entry name" value="RT_dom"/>
</dbReference>
<evidence type="ECO:0000259" key="1">
    <source>
        <dbReference type="PROSITE" id="PS50878"/>
    </source>
</evidence>
<proteinExistence type="predicted"/>
<gene>
    <name evidence="2" type="primary">PO12_5</name>
    <name evidence="2" type="ORF">g.12806</name>
</gene>
<dbReference type="OrthoDB" id="6621793at2759"/>
<protein>
    <submittedName>
        <fullName evidence="2">Retrovirus-related Pol polyprotein from type-1 retrotransposable element R1 2</fullName>
    </submittedName>
</protein>
<name>A0A2S2QP02_9HEMI</name>
<dbReference type="PROSITE" id="PS50878">
    <property type="entry name" value="RT_POL"/>
    <property type="match status" value="1"/>
</dbReference>
<organism evidence="2">
    <name type="scientific">Sipha flava</name>
    <name type="common">yellow sugarcane aphid</name>
    <dbReference type="NCBI Taxonomy" id="143950"/>
    <lineage>
        <taxon>Eukaryota</taxon>
        <taxon>Metazoa</taxon>
        <taxon>Ecdysozoa</taxon>
        <taxon>Arthropoda</taxon>
        <taxon>Hexapoda</taxon>
        <taxon>Insecta</taxon>
        <taxon>Pterygota</taxon>
        <taxon>Neoptera</taxon>
        <taxon>Paraneoptera</taxon>
        <taxon>Hemiptera</taxon>
        <taxon>Sternorrhyncha</taxon>
        <taxon>Aphidomorpha</taxon>
        <taxon>Aphidoidea</taxon>
        <taxon>Aphididae</taxon>
        <taxon>Sipha</taxon>
    </lineage>
</organism>
<accession>A0A2S2QP02</accession>
<sequence length="353" mass="39565">MEVANSAGTEPQRHIQLYTLIALDVANAFNSARWEKIEEALCKKKLSDYMLRILKSYLSNRELLFGDSDSCEVSHEVTCGVPQESVLGPLLWNIMYDSLLEIDLGGNSPGYSSSSLVAFADDVALIATGRDTENLESAMNTALARVAEWMEDNDLKLAIPKTEAIMLTSKRAYERPSFMINGEPVQLKEQIRYLGVELNRSMSFKNYIKTAAAKAEKTAAALTRILPNVGGPRQRIRKILSSVVHSQLLYAAPVWSGSLVHEHYVKMLERPQRTIGLRVAMAYRTVSTQAALVVSGLIPAYLMAIERTETANGRKEGNLDTTETRNRTLQKWQEEWDSSDTGRWAHRLIRDVK</sequence>
<evidence type="ECO:0000313" key="2">
    <source>
        <dbReference type="EMBL" id="MBY79393.1"/>
    </source>
</evidence>
<feature type="domain" description="Reverse transcriptase" evidence="1">
    <location>
        <begin position="1"/>
        <end position="198"/>
    </location>
</feature>
<dbReference type="PANTHER" id="PTHR33332">
    <property type="entry name" value="REVERSE TRANSCRIPTASE DOMAIN-CONTAINING PROTEIN"/>
    <property type="match status" value="1"/>
</dbReference>
<reference evidence="2" key="1">
    <citation type="submission" date="2018-04" db="EMBL/GenBank/DDBJ databases">
        <title>Transcriptome assembly of Sipha flava.</title>
        <authorList>
            <person name="Scully E.D."/>
            <person name="Geib S.M."/>
            <person name="Palmer N.A."/>
            <person name="Koch K."/>
            <person name="Bradshaw J."/>
            <person name="Heng-Moss T."/>
            <person name="Sarath G."/>
        </authorList>
    </citation>
    <scope>NUCLEOTIDE SEQUENCE</scope>
</reference>
<dbReference type="EMBL" id="GGMS01010190">
    <property type="protein sequence ID" value="MBY79393.1"/>
    <property type="molecule type" value="Transcribed_RNA"/>
</dbReference>
<dbReference type="Pfam" id="PF00078">
    <property type="entry name" value="RVT_1"/>
    <property type="match status" value="1"/>
</dbReference>
<dbReference type="AlphaFoldDB" id="A0A2S2QP02"/>